<evidence type="ECO:0000313" key="8">
    <source>
        <dbReference type="Proteomes" id="UP001174932"/>
    </source>
</evidence>
<reference evidence="7" key="1">
    <citation type="journal article" date="2015" name="Int. J. Syst. Evol. Microbiol.">
        <title>Rhizobium alvei sp. nov., isolated from a freshwater river.</title>
        <authorList>
            <person name="Sheu S.Y."/>
            <person name="Huang H.W."/>
            <person name="Young C.C."/>
            <person name="Chen W.M."/>
        </authorList>
    </citation>
    <scope>NUCLEOTIDE SEQUENCE</scope>
    <source>
        <strain evidence="7">TNR-22</strain>
    </source>
</reference>
<evidence type="ECO:0000313" key="7">
    <source>
        <dbReference type="EMBL" id="MDO6966158.1"/>
    </source>
</evidence>
<evidence type="ECO:0000259" key="5">
    <source>
        <dbReference type="Pfam" id="PF02775"/>
    </source>
</evidence>
<evidence type="ECO:0000259" key="4">
    <source>
        <dbReference type="Pfam" id="PF00205"/>
    </source>
</evidence>
<dbReference type="Pfam" id="PF02776">
    <property type="entry name" value="TPP_enzyme_N"/>
    <property type="match status" value="1"/>
</dbReference>
<accession>A0ABT8YS24</accession>
<feature type="domain" description="Thiamine pyrophosphate enzyme TPP-binding" evidence="5">
    <location>
        <begin position="405"/>
        <end position="559"/>
    </location>
</feature>
<dbReference type="PANTHER" id="PTHR18968:SF13">
    <property type="entry name" value="ACETOLACTATE SYNTHASE CATALYTIC SUBUNIT, MITOCHONDRIAL"/>
    <property type="match status" value="1"/>
</dbReference>
<evidence type="ECO:0000256" key="1">
    <source>
        <dbReference type="ARBA" id="ARBA00007812"/>
    </source>
</evidence>
<comment type="caution">
    <text evidence="7">The sequence shown here is derived from an EMBL/GenBank/DDBJ whole genome shotgun (WGS) entry which is preliminary data.</text>
</comment>
<reference evidence="7" key="2">
    <citation type="submission" date="2023-07" db="EMBL/GenBank/DDBJ databases">
        <authorList>
            <person name="Shen H."/>
        </authorList>
    </citation>
    <scope>NUCLEOTIDE SEQUENCE</scope>
    <source>
        <strain evidence="7">TNR-22</strain>
    </source>
</reference>
<dbReference type="Proteomes" id="UP001174932">
    <property type="component" value="Unassembled WGS sequence"/>
</dbReference>
<dbReference type="SUPFAM" id="SSF52467">
    <property type="entry name" value="DHS-like NAD/FAD-binding domain"/>
    <property type="match status" value="1"/>
</dbReference>
<organism evidence="7 8">
    <name type="scientific">Rhizobium alvei</name>
    <dbReference type="NCBI Taxonomy" id="1132659"/>
    <lineage>
        <taxon>Bacteria</taxon>
        <taxon>Pseudomonadati</taxon>
        <taxon>Pseudomonadota</taxon>
        <taxon>Alphaproteobacteria</taxon>
        <taxon>Hyphomicrobiales</taxon>
        <taxon>Rhizobiaceae</taxon>
        <taxon>Rhizobium/Agrobacterium group</taxon>
        <taxon>Rhizobium</taxon>
    </lineage>
</organism>
<feature type="domain" description="Thiamine pyrophosphate enzyme N-terminal TPP-binding" evidence="6">
    <location>
        <begin position="16"/>
        <end position="126"/>
    </location>
</feature>
<keyword evidence="2 3" id="KW-0786">Thiamine pyrophosphate</keyword>
<feature type="domain" description="Thiamine pyrophosphate enzyme central" evidence="4">
    <location>
        <begin position="199"/>
        <end position="336"/>
    </location>
</feature>
<dbReference type="InterPro" id="IPR011766">
    <property type="entry name" value="TPP_enzyme_TPP-bd"/>
</dbReference>
<dbReference type="SUPFAM" id="SSF52518">
    <property type="entry name" value="Thiamin diphosphate-binding fold (THDP-binding)"/>
    <property type="match status" value="2"/>
</dbReference>
<dbReference type="PANTHER" id="PTHR18968">
    <property type="entry name" value="THIAMINE PYROPHOSPHATE ENZYMES"/>
    <property type="match status" value="1"/>
</dbReference>
<dbReference type="InterPro" id="IPR029035">
    <property type="entry name" value="DHS-like_NAD/FAD-binding_dom"/>
</dbReference>
<dbReference type="Pfam" id="PF02775">
    <property type="entry name" value="TPP_enzyme_C"/>
    <property type="match status" value="1"/>
</dbReference>
<dbReference type="InterPro" id="IPR045229">
    <property type="entry name" value="TPP_enz"/>
</dbReference>
<dbReference type="RefSeq" id="WP_304378078.1">
    <property type="nucleotide sequence ID" value="NZ_JAUOZU010000015.1"/>
</dbReference>
<dbReference type="InterPro" id="IPR012000">
    <property type="entry name" value="Thiamin_PyroP_enz_cen_dom"/>
</dbReference>
<gene>
    <name evidence="7" type="ORF">Q4481_19575</name>
</gene>
<evidence type="ECO:0000256" key="2">
    <source>
        <dbReference type="ARBA" id="ARBA00023052"/>
    </source>
</evidence>
<dbReference type="EMBL" id="JAUOZU010000015">
    <property type="protein sequence ID" value="MDO6966158.1"/>
    <property type="molecule type" value="Genomic_DNA"/>
</dbReference>
<dbReference type="Pfam" id="PF00205">
    <property type="entry name" value="TPP_enzyme_M"/>
    <property type="match status" value="1"/>
</dbReference>
<proteinExistence type="inferred from homology"/>
<evidence type="ECO:0000256" key="3">
    <source>
        <dbReference type="RuleBase" id="RU362132"/>
    </source>
</evidence>
<comment type="similarity">
    <text evidence="1 3">Belongs to the TPP enzyme family.</text>
</comment>
<dbReference type="CDD" id="cd07035">
    <property type="entry name" value="TPP_PYR_POX_like"/>
    <property type="match status" value="1"/>
</dbReference>
<name>A0ABT8YS24_9HYPH</name>
<sequence>MNSATALPAVEQVPSGQAVVDILVAEGVKAVFGMPGGHVLGIYDALHGCAEIRSYLVRHEQQAPALATGYFQLTGDLAVCLVTAGPGATNLLTSVAEAYVGSIPMIILAGRGATATAFRGASQEVSTEKIFAPVTKWSVRVDRAELLPEVLSQAFRIARSGKPGPVYIDIPRDLLTETIAAPRPNPSRSARLAADERTIREAARLLATARHPLMVAGGGVIASGAWDELRTLAESLAIPVVTSLSGRGSIADDHPLSAGGLGAHRNGLSKRLLKQADVVIGLGTRFEEMENNWRPGFVPSPEATYIQVDIDPAEISRSIPAGLGIVGDLKTVLGQLNLALAEEGLSDPNTDFRNHPRTRDCAETLASIRSELEQKGKVAGDCIHPVQAIRAVGRHLPRDASVAIDVGCLAQHMAGAFPVFEIFGPRQTITPSSFYGMGFASMALPAARIARPDHPAIGFVGDGSFQMVMPILATAAEYRLGVTWIVLNDAALGSIRDIQEHAFGNRILDTDFKLMPDLAALARACHCHGETVRNRADLDDAIARALAANENGQPAVIDIRVDRERLQNTYDHYLFYGRSEP</sequence>
<protein>
    <submittedName>
        <fullName evidence="7">Thiamine pyrophosphate-binding protein</fullName>
    </submittedName>
</protein>
<dbReference type="InterPro" id="IPR012001">
    <property type="entry name" value="Thiamin_PyroP_enz_TPP-bd_dom"/>
</dbReference>
<evidence type="ECO:0000259" key="6">
    <source>
        <dbReference type="Pfam" id="PF02776"/>
    </source>
</evidence>
<keyword evidence="8" id="KW-1185">Reference proteome</keyword>
<dbReference type="InterPro" id="IPR029061">
    <property type="entry name" value="THDP-binding"/>
</dbReference>
<dbReference type="Gene3D" id="3.40.50.970">
    <property type="match status" value="2"/>
</dbReference>
<dbReference type="Gene3D" id="3.40.50.1220">
    <property type="entry name" value="TPP-binding domain"/>
    <property type="match status" value="1"/>
</dbReference>